<keyword evidence="4" id="KW-0863">Zinc-finger</keyword>
<feature type="non-terminal residue" evidence="7">
    <location>
        <position position="90"/>
    </location>
</feature>
<feature type="non-terminal residue" evidence="7">
    <location>
        <position position="1"/>
    </location>
</feature>
<evidence type="ECO:0000256" key="1">
    <source>
        <dbReference type="ARBA" id="ARBA00004123"/>
    </source>
</evidence>
<dbReference type="GO" id="GO:0000981">
    <property type="term" value="F:DNA-binding transcription factor activity, RNA polymerase II-specific"/>
    <property type="evidence" value="ECO:0007669"/>
    <property type="project" value="InterPro"/>
</dbReference>
<dbReference type="EMBL" id="BKCJ011832424">
    <property type="protein sequence ID" value="GFD56707.1"/>
    <property type="molecule type" value="Genomic_DNA"/>
</dbReference>
<dbReference type="GO" id="GO:0000785">
    <property type="term" value="C:chromatin"/>
    <property type="evidence" value="ECO:0007669"/>
    <property type="project" value="TreeGrafter"/>
</dbReference>
<evidence type="ECO:0000256" key="5">
    <source>
        <dbReference type="ARBA" id="ARBA00022833"/>
    </source>
</evidence>
<keyword evidence="3" id="KW-0677">Repeat</keyword>
<evidence type="ECO:0000313" key="7">
    <source>
        <dbReference type="EMBL" id="GFD56707.1"/>
    </source>
</evidence>
<organism evidence="7">
    <name type="scientific">Tanacetum cinerariifolium</name>
    <name type="common">Dalmatian daisy</name>
    <name type="synonym">Chrysanthemum cinerariifolium</name>
    <dbReference type="NCBI Taxonomy" id="118510"/>
    <lineage>
        <taxon>Eukaryota</taxon>
        <taxon>Viridiplantae</taxon>
        <taxon>Streptophyta</taxon>
        <taxon>Embryophyta</taxon>
        <taxon>Tracheophyta</taxon>
        <taxon>Spermatophyta</taxon>
        <taxon>Magnoliopsida</taxon>
        <taxon>eudicotyledons</taxon>
        <taxon>Gunneridae</taxon>
        <taxon>Pentapetalae</taxon>
        <taxon>asterids</taxon>
        <taxon>campanulids</taxon>
        <taxon>Asterales</taxon>
        <taxon>Asteraceae</taxon>
        <taxon>Asteroideae</taxon>
        <taxon>Anthemideae</taxon>
        <taxon>Anthemidinae</taxon>
        <taxon>Tanacetum</taxon>
    </lineage>
</organism>
<comment type="caution">
    <text evidence="7">The sequence shown here is derived from an EMBL/GenBank/DDBJ whole genome shotgun (WGS) entry which is preliminary data.</text>
</comment>
<dbReference type="GO" id="GO:0000978">
    <property type="term" value="F:RNA polymerase II cis-regulatory region sequence-specific DNA binding"/>
    <property type="evidence" value="ECO:0007669"/>
    <property type="project" value="InterPro"/>
</dbReference>
<dbReference type="InterPro" id="IPR051059">
    <property type="entry name" value="VerF-like"/>
</dbReference>
<dbReference type="PANTHER" id="PTHR40626:SF12">
    <property type="entry name" value="RFEC"/>
    <property type="match status" value="1"/>
</dbReference>
<dbReference type="PANTHER" id="PTHR40626">
    <property type="entry name" value="MIP31509P"/>
    <property type="match status" value="1"/>
</dbReference>
<proteinExistence type="predicted"/>
<keyword evidence="6" id="KW-0539">Nucleus</keyword>
<keyword evidence="5" id="KW-0862">Zinc</keyword>
<evidence type="ECO:0000256" key="6">
    <source>
        <dbReference type="ARBA" id="ARBA00023242"/>
    </source>
</evidence>
<name>A0A699XAI1_TANCI</name>
<accession>A0A699XAI1</accession>
<sequence length="90" mass="10397">QQGREEFFMFASITRRAGFLQPLSRSNPGFSSLHEPGPITGDEVAFWNWNSWVENEKRVRAMAYIFLIDAASTIFFNAQPQFDVHEIRVS</sequence>
<dbReference type="AlphaFoldDB" id="A0A699XAI1"/>
<keyword evidence="2" id="KW-0479">Metal-binding</keyword>
<evidence type="ECO:0000256" key="4">
    <source>
        <dbReference type="ARBA" id="ARBA00022771"/>
    </source>
</evidence>
<gene>
    <name evidence="7" type="ORF">Tci_928676</name>
</gene>
<dbReference type="GO" id="GO:0008270">
    <property type="term" value="F:zinc ion binding"/>
    <property type="evidence" value="ECO:0007669"/>
    <property type="project" value="UniProtKB-KW"/>
</dbReference>
<evidence type="ECO:0000256" key="2">
    <source>
        <dbReference type="ARBA" id="ARBA00022723"/>
    </source>
</evidence>
<dbReference type="GO" id="GO:0005634">
    <property type="term" value="C:nucleus"/>
    <property type="evidence" value="ECO:0007669"/>
    <property type="project" value="UniProtKB-SubCell"/>
</dbReference>
<protein>
    <submittedName>
        <fullName evidence="7">Uncharacterized protein</fullName>
    </submittedName>
</protein>
<evidence type="ECO:0000256" key="3">
    <source>
        <dbReference type="ARBA" id="ARBA00022737"/>
    </source>
</evidence>
<reference evidence="7" key="1">
    <citation type="journal article" date="2019" name="Sci. Rep.">
        <title>Draft genome of Tanacetum cinerariifolium, the natural source of mosquito coil.</title>
        <authorList>
            <person name="Yamashiro T."/>
            <person name="Shiraishi A."/>
            <person name="Satake H."/>
            <person name="Nakayama K."/>
        </authorList>
    </citation>
    <scope>NUCLEOTIDE SEQUENCE</scope>
</reference>
<comment type="subcellular location">
    <subcellularLocation>
        <location evidence="1">Nucleus</location>
    </subcellularLocation>
</comment>